<feature type="region of interest" description="Disordered" evidence="1">
    <location>
        <begin position="217"/>
        <end position="305"/>
    </location>
</feature>
<comment type="caution">
    <text evidence="3">The sequence shown here is derived from an EMBL/GenBank/DDBJ whole genome shotgun (WGS) entry which is preliminary data.</text>
</comment>
<feature type="compositionally biased region" description="Polar residues" evidence="1">
    <location>
        <begin position="1"/>
        <end position="15"/>
    </location>
</feature>
<evidence type="ECO:0000313" key="4">
    <source>
        <dbReference type="Proteomes" id="UP001341840"/>
    </source>
</evidence>
<feature type="region of interest" description="Disordered" evidence="1">
    <location>
        <begin position="1"/>
        <end position="29"/>
    </location>
</feature>
<sequence>MKEYSSASTALSELKQQQRRSSGRVGDEDDMLHHHSQLLEDRDFWPSTNGNYQRPCGYGLYRQPGHGLAVGIIIKDPLSTRRPFHPPHFDATYSLSSLFLSPPPPTKLFSSFSPSPELRSQFLRRHCTRGFIQIEGGLKPSFITGLDQFLAYCMSLEDYVGFGKIRSPCSKCKCTKYKTIDEVRVDLLRKGFMRIIKHGGRPRKKIGVPLYLGDAEVGTSTSPVTSTPVIPTSSLSDGGPAMRMIPTPGSRVQSSETPSTRSQRQTPTQTTTEDDEPPPPEPDSMPWPPVDNPLPEEEEEEKDIAMEEELARQDGRVYLRWDGGNR</sequence>
<organism evidence="3 4">
    <name type="scientific">Stylosanthes scabra</name>
    <dbReference type="NCBI Taxonomy" id="79078"/>
    <lineage>
        <taxon>Eukaryota</taxon>
        <taxon>Viridiplantae</taxon>
        <taxon>Streptophyta</taxon>
        <taxon>Embryophyta</taxon>
        <taxon>Tracheophyta</taxon>
        <taxon>Spermatophyta</taxon>
        <taxon>Magnoliopsida</taxon>
        <taxon>eudicotyledons</taxon>
        <taxon>Gunneridae</taxon>
        <taxon>Pentapetalae</taxon>
        <taxon>rosids</taxon>
        <taxon>fabids</taxon>
        <taxon>Fabales</taxon>
        <taxon>Fabaceae</taxon>
        <taxon>Papilionoideae</taxon>
        <taxon>50 kb inversion clade</taxon>
        <taxon>dalbergioids sensu lato</taxon>
        <taxon>Dalbergieae</taxon>
        <taxon>Pterocarpus clade</taxon>
        <taxon>Stylosanthes</taxon>
    </lineage>
</organism>
<feature type="domain" description="Transposase-associated" evidence="2">
    <location>
        <begin position="136"/>
        <end position="194"/>
    </location>
</feature>
<reference evidence="3 4" key="1">
    <citation type="journal article" date="2023" name="Plants (Basel)">
        <title>Bridging the Gap: Combining Genomics and Transcriptomics Approaches to Understand Stylosanthes scabra, an Orphan Legume from the Brazilian Caatinga.</title>
        <authorList>
            <person name="Ferreira-Neto J.R.C."/>
            <person name="da Silva M.D."/>
            <person name="Binneck E."/>
            <person name="de Melo N.F."/>
            <person name="da Silva R.H."/>
            <person name="de Melo A.L.T.M."/>
            <person name="Pandolfi V."/>
            <person name="Bustamante F.O."/>
            <person name="Brasileiro-Vidal A.C."/>
            <person name="Benko-Iseppon A.M."/>
        </authorList>
    </citation>
    <scope>NUCLEOTIDE SEQUENCE [LARGE SCALE GENOMIC DNA]</scope>
    <source>
        <tissue evidence="3">Leaves</tissue>
    </source>
</reference>
<feature type="compositionally biased region" description="Low complexity" evidence="1">
    <location>
        <begin position="217"/>
        <end position="234"/>
    </location>
</feature>
<dbReference type="EMBL" id="JASCZI010211470">
    <property type="protein sequence ID" value="MED6192357.1"/>
    <property type="molecule type" value="Genomic_DNA"/>
</dbReference>
<protein>
    <recommendedName>
        <fullName evidence="2">Transposase-associated domain-containing protein</fullName>
    </recommendedName>
</protein>
<evidence type="ECO:0000256" key="1">
    <source>
        <dbReference type="SAM" id="MobiDB-lite"/>
    </source>
</evidence>
<feature type="compositionally biased region" description="Pro residues" evidence="1">
    <location>
        <begin position="279"/>
        <end position="292"/>
    </location>
</feature>
<name>A0ABU6X3Y9_9FABA</name>
<gene>
    <name evidence="3" type="ORF">PIB30_009436</name>
</gene>
<dbReference type="Pfam" id="PF13963">
    <property type="entry name" value="Transpos_assoc"/>
    <property type="match status" value="1"/>
</dbReference>
<feature type="compositionally biased region" description="Low complexity" evidence="1">
    <location>
        <begin position="257"/>
        <end position="271"/>
    </location>
</feature>
<dbReference type="InterPro" id="IPR029480">
    <property type="entry name" value="Transpos_assoc"/>
</dbReference>
<evidence type="ECO:0000259" key="2">
    <source>
        <dbReference type="Pfam" id="PF13963"/>
    </source>
</evidence>
<proteinExistence type="predicted"/>
<evidence type="ECO:0000313" key="3">
    <source>
        <dbReference type="EMBL" id="MED6192357.1"/>
    </source>
</evidence>
<accession>A0ABU6X3Y9</accession>
<keyword evidence="4" id="KW-1185">Reference proteome</keyword>
<dbReference type="Proteomes" id="UP001341840">
    <property type="component" value="Unassembled WGS sequence"/>
</dbReference>